<dbReference type="GO" id="GO:0044550">
    <property type="term" value="P:secondary metabolite biosynthetic process"/>
    <property type="evidence" value="ECO:0007669"/>
    <property type="project" value="UniProtKB-ARBA"/>
</dbReference>
<evidence type="ECO:0000256" key="3">
    <source>
        <dbReference type="ARBA" id="ARBA00022450"/>
    </source>
</evidence>
<dbReference type="InterPro" id="IPR000873">
    <property type="entry name" value="AMP-dep_synth/lig_dom"/>
</dbReference>
<dbReference type="RefSeq" id="WP_154582758.1">
    <property type="nucleotide sequence ID" value="NZ_LHUJ01000169.1"/>
</dbReference>
<protein>
    <recommendedName>
        <fullName evidence="5">Carrier domain-containing protein</fullName>
    </recommendedName>
</protein>
<dbReference type="Gene3D" id="2.30.38.10">
    <property type="entry name" value="Luciferase, Domain 3"/>
    <property type="match status" value="1"/>
</dbReference>
<dbReference type="Pfam" id="PF00501">
    <property type="entry name" value="AMP-binding"/>
    <property type="match status" value="1"/>
</dbReference>
<keyword evidence="4" id="KW-0597">Phosphoprotein</keyword>
<dbReference type="PROSITE" id="PS00012">
    <property type="entry name" value="PHOSPHOPANTETHEINE"/>
    <property type="match status" value="1"/>
</dbReference>
<dbReference type="EMBL" id="LHUJ01000169">
    <property type="protein sequence ID" value="KOR45005.1"/>
    <property type="molecule type" value="Genomic_DNA"/>
</dbReference>
<dbReference type="Proteomes" id="UP000036790">
    <property type="component" value="Unassembled WGS sequence"/>
</dbReference>
<dbReference type="PANTHER" id="PTHR45527:SF1">
    <property type="entry name" value="FATTY ACID SYNTHASE"/>
    <property type="match status" value="1"/>
</dbReference>
<dbReference type="InterPro" id="IPR025110">
    <property type="entry name" value="AMP-bd_C"/>
</dbReference>
<dbReference type="GO" id="GO:0003824">
    <property type="term" value="F:catalytic activity"/>
    <property type="evidence" value="ECO:0007669"/>
    <property type="project" value="InterPro"/>
</dbReference>
<dbReference type="FunFam" id="2.30.38.10:FF:000001">
    <property type="entry name" value="Non-ribosomal peptide synthetase PvdI"/>
    <property type="match status" value="1"/>
</dbReference>
<dbReference type="FunFam" id="1.10.1200.10:FF:000005">
    <property type="entry name" value="Nonribosomal peptide synthetase 1"/>
    <property type="match status" value="1"/>
</dbReference>
<dbReference type="CDD" id="cd05930">
    <property type="entry name" value="A_NRPS"/>
    <property type="match status" value="1"/>
</dbReference>
<dbReference type="Gene3D" id="3.30.300.30">
    <property type="match status" value="1"/>
</dbReference>
<dbReference type="FunFam" id="3.40.50.12780:FF:000012">
    <property type="entry name" value="Non-ribosomal peptide synthetase"/>
    <property type="match status" value="1"/>
</dbReference>
<dbReference type="PROSITE" id="PS50075">
    <property type="entry name" value="CARRIER"/>
    <property type="match status" value="1"/>
</dbReference>
<dbReference type="SUPFAM" id="SSF56801">
    <property type="entry name" value="Acetyl-CoA synthetase-like"/>
    <property type="match status" value="1"/>
</dbReference>
<proteinExistence type="inferred from homology"/>
<comment type="cofactor">
    <cofactor evidence="1">
        <name>pantetheine 4'-phosphate</name>
        <dbReference type="ChEBI" id="CHEBI:47942"/>
    </cofactor>
</comment>
<dbReference type="Pfam" id="PF13193">
    <property type="entry name" value="AMP-binding_C"/>
    <property type="match status" value="1"/>
</dbReference>
<dbReference type="InterPro" id="IPR009081">
    <property type="entry name" value="PP-bd_ACP"/>
</dbReference>
<dbReference type="InterPro" id="IPR020845">
    <property type="entry name" value="AMP-binding_CS"/>
</dbReference>
<name>A0AAP1EYY4_9XANT</name>
<organism evidence="6 7">
    <name type="scientific">Xanthomonas oryzae</name>
    <dbReference type="NCBI Taxonomy" id="347"/>
    <lineage>
        <taxon>Bacteria</taxon>
        <taxon>Pseudomonadati</taxon>
        <taxon>Pseudomonadota</taxon>
        <taxon>Gammaproteobacteria</taxon>
        <taxon>Lysobacterales</taxon>
        <taxon>Lysobacteraceae</taxon>
        <taxon>Xanthomonas</taxon>
    </lineage>
</organism>
<evidence type="ECO:0000256" key="2">
    <source>
        <dbReference type="ARBA" id="ARBA00006432"/>
    </source>
</evidence>
<evidence type="ECO:0000259" key="5">
    <source>
        <dbReference type="PROSITE" id="PS50075"/>
    </source>
</evidence>
<feature type="non-terminal residue" evidence="6">
    <location>
        <position position="779"/>
    </location>
</feature>
<dbReference type="PROSITE" id="PS00455">
    <property type="entry name" value="AMP_BINDING"/>
    <property type="match status" value="1"/>
</dbReference>
<dbReference type="FunFam" id="3.30.300.30:FF:000010">
    <property type="entry name" value="Enterobactin synthetase component F"/>
    <property type="match status" value="1"/>
</dbReference>
<dbReference type="SUPFAM" id="SSF47336">
    <property type="entry name" value="ACP-like"/>
    <property type="match status" value="1"/>
</dbReference>
<evidence type="ECO:0000256" key="1">
    <source>
        <dbReference type="ARBA" id="ARBA00001957"/>
    </source>
</evidence>
<reference evidence="6 7" key="2">
    <citation type="submission" date="2015-09" db="EMBL/GenBank/DDBJ databases">
        <title>Draft genome sequence of Xanthomonas oryzae pv. USA str. X11-5A.</title>
        <authorList>
            <person name="Knight B.M."/>
            <person name="Roberts D.P."/>
            <person name="Lin D."/>
            <person name="Hari K."/>
            <person name="Fletcher J."/>
            <person name="Melcher U."/>
            <person name="Blagden T."/>
            <person name="Winegar R.A."/>
        </authorList>
    </citation>
    <scope>NUCLEOTIDE SEQUENCE [LARGE SCALE GENOMIC DNA]</scope>
    <source>
        <strain evidence="6 7">X11-5A</strain>
    </source>
</reference>
<dbReference type="InterPro" id="IPR010071">
    <property type="entry name" value="AA_adenyl_dom"/>
</dbReference>
<feature type="domain" description="Carrier" evidence="5">
    <location>
        <begin position="527"/>
        <end position="601"/>
    </location>
</feature>
<comment type="caution">
    <text evidence="6">The sequence shown here is derived from an EMBL/GenBank/DDBJ whole genome shotgun (WGS) entry which is preliminary data.</text>
</comment>
<dbReference type="InterPro" id="IPR023213">
    <property type="entry name" value="CAT-like_dom_sf"/>
</dbReference>
<keyword evidence="3" id="KW-0596">Phosphopantetheine</keyword>
<dbReference type="Pfam" id="PF00668">
    <property type="entry name" value="Condensation"/>
    <property type="match status" value="1"/>
</dbReference>
<evidence type="ECO:0000313" key="7">
    <source>
        <dbReference type="Proteomes" id="UP000036790"/>
    </source>
</evidence>
<dbReference type="FunFam" id="3.40.50.980:FF:000001">
    <property type="entry name" value="Non-ribosomal peptide synthetase"/>
    <property type="match status" value="1"/>
</dbReference>
<dbReference type="InterPro" id="IPR045851">
    <property type="entry name" value="AMP-bd_C_sf"/>
</dbReference>
<sequence>DHRTRLLQQFNRSTAPWPDAPLLQPLFNAQCRLTPDAPALSDAQVQLSYAQLDARANRLAHRLIAAGVRPDTRVALYLPRCAERLVALLAVFKAGAAYVPLDPDQPTERVAFMLDDARVRVVLTDTQLQQQLPASRALQQTRVLLLDVPTETADPAHDRAPVIDGLHPDHLAYVVYTSGSSGQPKGVMVSHRGLVNLALAQIAAFDVKPHSRVLQLASIGFDACVSELLMAWLAGACLHVPPADALAGSALLAVLQQQRITHLTVTPTVLASLPEQAHSPGLQTLVLAGEAADAEVARRWQAHTRVLNAYGPTEASVCASVHLDGVQDGERLPIGRPLANVRLYVLDPHAHPVPIGVRGQLHIAGHHLARGYLRRPDLTAERFVPDPFAERPGQRMYKTGDLARWNADGNLEYLGRNDDQIKLRGVRIELGDIESALRSCAGVRDAVVLLRHDQISEPRLVAYVVGDAEHLAADALRMQLTTRLPEVMLPAAYVPLDALPLTPNGKRDRRALPAPDADALATQTYLAPQGELETLLATLWSELLGVEHVGRHASFFALGGHSLLAIKLIERLRQHGWALQVRALFGATTLADLATTLRPSGAVEVPPNRIAADCTRITPALLPLVQLTQDEIDAAVATVEGGVANVQDIYPLTALQEGLLFHHRASAVGDAYLSFSVLAFETRAQLDAFVAALEAVIARHDILRTGFAWQGLSTPVQIVWRHALLPRQEHRIDASDVLAALKRRMDPSSARMDLTQAPLLRGHLVEDPHQARWLLGLQT</sequence>
<evidence type="ECO:0000313" key="6">
    <source>
        <dbReference type="EMBL" id="KOR45005.1"/>
    </source>
</evidence>
<dbReference type="AlphaFoldDB" id="A0AAP1EYY4"/>
<reference evidence="6 7" key="1">
    <citation type="submission" date="2015-07" db="EMBL/GenBank/DDBJ databases">
        <authorList>
            <consortium name="Consortium for Microbial Forensics and Genomics (microFORGE)"/>
            <person name="Knight B.M."/>
            <person name="Roberts D.P."/>
            <person name="Lin D."/>
            <person name="Hari K."/>
            <person name="Fletcher J."/>
            <person name="Melcher U."/>
            <person name="Blagden T."/>
            <person name="Winegar R.A."/>
        </authorList>
    </citation>
    <scope>NUCLEOTIDE SEQUENCE [LARGE SCALE GENOMIC DNA]</scope>
    <source>
        <strain evidence="6 7">X11-5A</strain>
    </source>
</reference>
<dbReference type="GO" id="GO:0005737">
    <property type="term" value="C:cytoplasm"/>
    <property type="evidence" value="ECO:0007669"/>
    <property type="project" value="TreeGrafter"/>
</dbReference>
<dbReference type="GO" id="GO:0031177">
    <property type="term" value="F:phosphopantetheine binding"/>
    <property type="evidence" value="ECO:0007669"/>
    <property type="project" value="TreeGrafter"/>
</dbReference>
<feature type="non-terminal residue" evidence="6">
    <location>
        <position position="1"/>
    </location>
</feature>
<dbReference type="SUPFAM" id="SSF52777">
    <property type="entry name" value="CoA-dependent acyltransferases"/>
    <property type="match status" value="1"/>
</dbReference>
<dbReference type="InterPro" id="IPR001242">
    <property type="entry name" value="Condensation_dom"/>
</dbReference>
<comment type="similarity">
    <text evidence="2">Belongs to the ATP-dependent AMP-binding enzyme family.</text>
</comment>
<accession>A0AAP1EYY4</accession>
<evidence type="ECO:0000256" key="4">
    <source>
        <dbReference type="ARBA" id="ARBA00022553"/>
    </source>
</evidence>
<dbReference type="Gene3D" id="3.30.559.10">
    <property type="entry name" value="Chloramphenicol acetyltransferase-like domain"/>
    <property type="match status" value="1"/>
</dbReference>
<dbReference type="InterPro" id="IPR036736">
    <property type="entry name" value="ACP-like_sf"/>
</dbReference>
<dbReference type="PANTHER" id="PTHR45527">
    <property type="entry name" value="NONRIBOSOMAL PEPTIDE SYNTHETASE"/>
    <property type="match status" value="1"/>
</dbReference>
<dbReference type="GO" id="GO:0043041">
    <property type="term" value="P:amino acid activation for nonribosomal peptide biosynthetic process"/>
    <property type="evidence" value="ECO:0007669"/>
    <property type="project" value="TreeGrafter"/>
</dbReference>
<dbReference type="InterPro" id="IPR006162">
    <property type="entry name" value="Ppantetheine_attach_site"/>
</dbReference>
<dbReference type="Pfam" id="PF00550">
    <property type="entry name" value="PP-binding"/>
    <property type="match status" value="1"/>
</dbReference>
<dbReference type="NCBIfam" id="TIGR01733">
    <property type="entry name" value="AA-adenyl-dom"/>
    <property type="match status" value="1"/>
</dbReference>
<dbReference type="Gene3D" id="3.40.50.980">
    <property type="match status" value="2"/>
</dbReference>
<gene>
    <name evidence="6" type="ORF">ADT25_09500</name>
</gene>
<dbReference type="Gene3D" id="1.10.1200.10">
    <property type="entry name" value="ACP-like"/>
    <property type="match status" value="1"/>
</dbReference>